<comment type="caution">
    <text evidence="1">The sequence shown here is derived from an EMBL/GenBank/DDBJ whole genome shotgun (WGS) entry which is preliminary data.</text>
</comment>
<protein>
    <submittedName>
        <fullName evidence="1">Uncharacterized protein</fullName>
    </submittedName>
</protein>
<keyword evidence="2" id="KW-1185">Reference proteome</keyword>
<name>A0AAD7U176_9APHY</name>
<accession>A0AAD7U176</accession>
<dbReference type="Proteomes" id="UP001215151">
    <property type="component" value="Unassembled WGS sequence"/>
</dbReference>
<gene>
    <name evidence="1" type="ORF">ONZ51_g2179</name>
</gene>
<sequence length="243" mass="27179">MVSDTVKLEKVFDPKVLASGLGELVKGFDFSQLSLNDQTKDDYLHLDLAPSFGALTKEDVKAMDEQLKVMISGTMRALEKERQKGESISWETVVSVMSQNPLLEPFEDEIVRSDKLIKEGNSFFKFDGSPDHAIVEQVNSWFATLVQDEDVLKGTHIDINVMAAIVAQTGAMVNSLGSLLYMKEEHQKTLVDIGVLRFPDLDNPYFKVYRIRLVAWSRSARVLVAQQDKNGIVGGKLNRPTTD</sequence>
<organism evidence="1 2">
    <name type="scientific">Trametes cubensis</name>
    <dbReference type="NCBI Taxonomy" id="1111947"/>
    <lineage>
        <taxon>Eukaryota</taxon>
        <taxon>Fungi</taxon>
        <taxon>Dikarya</taxon>
        <taxon>Basidiomycota</taxon>
        <taxon>Agaricomycotina</taxon>
        <taxon>Agaricomycetes</taxon>
        <taxon>Polyporales</taxon>
        <taxon>Polyporaceae</taxon>
        <taxon>Trametes</taxon>
    </lineage>
</organism>
<proteinExistence type="predicted"/>
<dbReference type="AlphaFoldDB" id="A0AAD7U176"/>
<reference evidence="1" key="1">
    <citation type="submission" date="2022-11" db="EMBL/GenBank/DDBJ databases">
        <title>Genome Sequence of Cubamyces cubensis.</title>
        <authorList>
            <person name="Buettner E."/>
        </authorList>
    </citation>
    <scope>NUCLEOTIDE SEQUENCE</scope>
    <source>
        <strain evidence="1">MPL-01</strain>
    </source>
</reference>
<evidence type="ECO:0000313" key="1">
    <source>
        <dbReference type="EMBL" id="KAJ8494696.1"/>
    </source>
</evidence>
<evidence type="ECO:0000313" key="2">
    <source>
        <dbReference type="Proteomes" id="UP001215151"/>
    </source>
</evidence>
<dbReference type="EMBL" id="JAPEVG010000033">
    <property type="protein sequence ID" value="KAJ8494696.1"/>
    <property type="molecule type" value="Genomic_DNA"/>
</dbReference>